<feature type="region of interest" description="Disordered" evidence="1">
    <location>
        <begin position="588"/>
        <end position="622"/>
    </location>
</feature>
<evidence type="ECO:0000313" key="3">
    <source>
        <dbReference type="EMBL" id="GGK10096.1"/>
    </source>
</evidence>
<feature type="domain" description="eCIS core" evidence="2">
    <location>
        <begin position="38"/>
        <end position="115"/>
    </location>
</feature>
<protein>
    <recommendedName>
        <fullName evidence="2">eCIS core domain-containing protein</fullName>
    </recommendedName>
</protein>
<dbReference type="AlphaFoldDB" id="A0A8J3BBH3"/>
<reference evidence="3" key="2">
    <citation type="submission" date="2020-09" db="EMBL/GenBank/DDBJ databases">
        <authorList>
            <person name="Sun Q."/>
            <person name="Ohkuma M."/>
        </authorList>
    </citation>
    <scope>NUCLEOTIDE SEQUENCE</scope>
    <source>
        <strain evidence="3">JCM 3090</strain>
    </source>
</reference>
<name>A0A8J3BBH3_9ACTN</name>
<evidence type="ECO:0000313" key="4">
    <source>
        <dbReference type="Proteomes" id="UP000649739"/>
    </source>
</evidence>
<gene>
    <name evidence="3" type="ORF">GCM10010123_45040</name>
</gene>
<dbReference type="InterPro" id="IPR025295">
    <property type="entry name" value="eCIS_core_dom"/>
</dbReference>
<proteinExistence type="predicted"/>
<accession>A0A8J3BBH3</accession>
<evidence type="ECO:0000256" key="1">
    <source>
        <dbReference type="SAM" id="MobiDB-lite"/>
    </source>
</evidence>
<dbReference type="Proteomes" id="UP000649739">
    <property type="component" value="Unassembled WGS sequence"/>
</dbReference>
<evidence type="ECO:0000259" key="2">
    <source>
        <dbReference type="Pfam" id="PF13699"/>
    </source>
</evidence>
<feature type="compositionally biased region" description="Low complexity" evidence="1">
    <location>
        <begin position="189"/>
        <end position="203"/>
    </location>
</feature>
<feature type="region of interest" description="Disordered" evidence="1">
    <location>
        <begin position="113"/>
        <end position="210"/>
    </location>
</feature>
<organism evidence="3 4">
    <name type="scientific">Pilimelia anulata</name>
    <dbReference type="NCBI Taxonomy" id="53371"/>
    <lineage>
        <taxon>Bacteria</taxon>
        <taxon>Bacillati</taxon>
        <taxon>Actinomycetota</taxon>
        <taxon>Actinomycetes</taxon>
        <taxon>Micromonosporales</taxon>
        <taxon>Micromonosporaceae</taxon>
        <taxon>Pilimelia</taxon>
    </lineage>
</organism>
<reference evidence="3" key="1">
    <citation type="journal article" date="2014" name="Int. J. Syst. Evol. Microbiol.">
        <title>Complete genome sequence of Corynebacterium casei LMG S-19264T (=DSM 44701T), isolated from a smear-ripened cheese.</title>
        <authorList>
            <consortium name="US DOE Joint Genome Institute (JGI-PGF)"/>
            <person name="Walter F."/>
            <person name="Albersmeier A."/>
            <person name="Kalinowski J."/>
            <person name="Ruckert C."/>
        </authorList>
    </citation>
    <scope>NUCLEOTIDE SEQUENCE</scope>
    <source>
        <strain evidence="3">JCM 3090</strain>
    </source>
</reference>
<feature type="compositionally biased region" description="Basic and acidic residues" evidence="1">
    <location>
        <begin position="130"/>
        <end position="139"/>
    </location>
</feature>
<sequence>MTPAGAVALQRVAGNRAVHEAVGGAAAVHEVLRRPGRPLPVPVRAEMEGRLGADFADVRVHTDGAAHESAVGVAALAYTSGSHIVFRRGAFAPGTAAGRHTLAHELAHVVQQRHGPVGGTPTGDGLLVSEPHDPAERAADAAAHAALAAPPPGAPTADAVSASADAGAASTPSTEPAHPAAGVEGGPAAGEPAARSAHSPGSAAAGGGTVVARVPSPAEFRRATSVFGGRDQALTLVDTALTTLDGTHRDQIVPRRDALRALVQQCGNTHVGKAGGRRATAVARLRAEAAEELTIFTALADAEAAAGVPKFLAIAAAGEAALALADPDPALHAWVVNRQLGAALQQHFQTLTAAEAEQVGAHHVGQLAALAADPAVPAVTRAILADLVGHAGDIRFANRVRSGTRRTEPRGPGDPKYTIGMQTDYYDGETGRLGFVAHEMTHVAAGEAYDNTAVLLLFAGSLSDDRVAALAAARRQTMAQLRALLAAHADAFTPMQVSDLRGKMAYGESAGRLTYYADGFHRAGRIDRATHDRIRHWETLAGGSGGLLVEYDTVINQMLVWLHRWGIPPAHPLYARLLQEGQRELTARTAARAAAAPAPAAATTSTAGTAPAPAPTGGGVTE</sequence>
<feature type="compositionally biased region" description="Low complexity" evidence="1">
    <location>
        <begin position="588"/>
        <end position="611"/>
    </location>
</feature>
<keyword evidence="4" id="KW-1185">Reference proteome</keyword>
<comment type="caution">
    <text evidence="3">The sequence shown here is derived from an EMBL/GenBank/DDBJ whole genome shotgun (WGS) entry which is preliminary data.</text>
</comment>
<feature type="compositionally biased region" description="Low complexity" evidence="1">
    <location>
        <begin position="155"/>
        <end position="182"/>
    </location>
</feature>
<dbReference type="Pfam" id="PF13699">
    <property type="entry name" value="eCIS_core"/>
    <property type="match status" value="1"/>
</dbReference>
<dbReference type="EMBL" id="BMQB01000014">
    <property type="protein sequence ID" value="GGK10096.1"/>
    <property type="molecule type" value="Genomic_DNA"/>
</dbReference>